<dbReference type="OrthoDB" id="9860010at2"/>
<dbReference type="PROSITE" id="PS51257">
    <property type="entry name" value="PROKAR_LIPOPROTEIN"/>
    <property type="match status" value="1"/>
</dbReference>
<evidence type="ECO:0000256" key="1">
    <source>
        <dbReference type="SAM" id="MobiDB-lite"/>
    </source>
</evidence>
<accession>A0A2P8DTY8</accession>
<organism evidence="2 3">
    <name type="scientific">Murinocardiopsis flavida</name>
    <dbReference type="NCBI Taxonomy" id="645275"/>
    <lineage>
        <taxon>Bacteria</taxon>
        <taxon>Bacillati</taxon>
        <taxon>Actinomycetota</taxon>
        <taxon>Actinomycetes</taxon>
        <taxon>Streptosporangiales</taxon>
        <taxon>Nocardiopsidaceae</taxon>
        <taxon>Murinocardiopsis</taxon>
    </lineage>
</organism>
<protein>
    <recommendedName>
        <fullName evidence="4">Lipoprotein</fullName>
    </recommendedName>
</protein>
<proteinExistence type="predicted"/>
<dbReference type="Proteomes" id="UP000240542">
    <property type="component" value="Unassembled WGS sequence"/>
</dbReference>
<comment type="caution">
    <text evidence="2">The sequence shown here is derived from an EMBL/GenBank/DDBJ whole genome shotgun (WGS) entry which is preliminary data.</text>
</comment>
<dbReference type="AlphaFoldDB" id="A0A2P8DTY8"/>
<feature type="compositionally biased region" description="Polar residues" evidence="1">
    <location>
        <begin position="41"/>
        <end position="52"/>
    </location>
</feature>
<evidence type="ECO:0008006" key="4">
    <source>
        <dbReference type="Google" id="ProtNLM"/>
    </source>
</evidence>
<evidence type="ECO:0000313" key="2">
    <source>
        <dbReference type="EMBL" id="PSL00679.1"/>
    </source>
</evidence>
<evidence type="ECO:0000313" key="3">
    <source>
        <dbReference type="Proteomes" id="UP000240542"/>
    </source>
</evidence>
<name>A0A2P8DTY8_9ACTN</name>
<gene>
    <name evidence="2" type="ORF">CLV63_101153</name>
</gene>
<keyword evidence="3" id="KW-1185">Reference proteome</keyword>
<reference evidence="2 3" key="1">
    <citation type="submission" date="2018-03" db="EMBL/GenBank/DDBJ databases">
        <title>Genomic Encyclopedia of Archaeal and Bacterial Type Strains, Phase II (KMG-II): from individual species to whole genera.</title>
        <authorList>
            <person name="Goeker M."/>
        </authorList>
    </citation>
    <scope>NUCLEOTIDE SEQUENCE [LARGE SCALE GENOMIC DNA]</scope>
    <source>
        <strain evidence="2 3">DSM 45312</strain>
    </source>
</reference>
<dbReference type="EMBL" id="PYGA01000001">
    <property type="protein sequence ID" value="PSL00679.1"/>
    <property type="molecule type" value="Genomic_DNA"/>
</dbReference>
<feature type="region of interest" description="Disordered" evidence="1">
    <location>
        <begin position="31"/>
        <end position="67"/>
    </location>
</feature>
<dbReference type="RefSeq" id="WP_106580875.1">
    <property type="nucleotide sequence ID" value="NZ_PYGA01000001.1"/>
</dbReference>
<sequence length="260" mass="28381">MRHHPHPRPGRASVPIRIAVAALAAATMIGCTPTADPGKDGQQTMETPSESASAAPPGVPGDADHPEERRRVVRELWESGSRDTARIVASPESMHVKTVENDVLPKEWELLLFQGSGPHSAAIYAAVGPRESTILLSRRPEGYAKLADTAEIRVDSADKAMAVTEFFLDKTRDLSVHQFFLRGPDDAELSRFGDVSKAEDQIARAVKKPVVTERRKGYQVVAFVQRADRIERWKGTVTGDGKVSGTFTPVITDLPVDTLR</sequence>